<accession>A0A4Z0PBJ8</accession>
<organism evidence="1 2">
    <name type="scientific">Hymenobacter fodinae</name>
    <dbReference type="NCBI Taxonomy" id="2510796"/>
    <lineage>
        <taxon>Bacteria</taxon>
        <taxon>Pseudomonadati</taxon>
        <taxon>Bacteroidota</taxon>
        <taxon>Cytophagia</taxon>
        <taxon>Cytophagales</taxon>
        <taxon>Hymenobacteraceae</taxon>
        <taxon>Hymenobacter</taxon>
    </lineage>
</organism>
<name>A0A4Z0PBJ8_9BACT</name>
<gene>
    <name evidence="1" type="ORF">EU556_13905</name>
</gene>
<dbReference type="EMBL" id="SRLA01000002">
    <property type="protein sequence ID" value="TGE08776.1"/>
    <property type="molecule type" value="Genomic_DNA"/>
</dbReference>
<protein>
    <submittedName>
        <fullName evidence="1">Uncharacterized protein</fullName>
    </submittedName>
</protein>
<evidence type="ECO:0000313" key="1">
    <source>
        <dbReference type="EMBL" id="TGE08776.1"/>
    </source>
</evidence>
<keyword evidence="2" id="KW-1185">Reference proteome</keyword>
<reference evidence="1 2" key="1">
    <citation type="submission" date="2019-04" db="EMBL/GenBank/DDBJ databases">
        <authorList>
            <person name="Feng G."/>
            <person name="Zhang J."/>
            <person name="Zhu H."/>
        </authorList>
    </citation>
    <scope>NUCLEOTIDE SEQUENCE [LARGE SCALE GENOMIC DNA]</scope>
    <source>
        <strain evidence="1 2">92R-1</strain>
    </source>
</reference>
<dbReference type="AlphaFoldDB" id="A0A4Z0PBJ8"/>
<dbReference type="Proteomes" id="UP000298337">
    <property type="component" value="Unassembled WGS sequence"/>
</dbReference>
<sequence length="311" mass="35643">METAVAGFIECPSSPAKQYQAPSPLTVEAIEDMLQDEPEVLSYLRWIDDLNSIIEYPTILNVILDCARNGVQRRAERFMGKINAALSEEFKASLPTQLGGFTQNQAGYWFEPEAQPLRKDSPRFHYQVPEEYFYSSMAPRFLPGAVIEMEEVFEGDPLTPGEVYLIGGQLVRLRQVVQMSNKTKSGYISGGRFEGEFDADPRPEDAPERYIGWCMGLHFGESPYYTEENPFRVFRFVRYLPESFSHLMVNPSLPKRTDWEEIKARYTKHDEDKARYNANRRVARAKKKQLQSGGMSMAVVWPTRQGQRLAA</sequence>
<evidence type="ECO:0000313" key="2">
    <source>
        <dbReference type="Proteomes" id="UP000298337"/>
    </source>
</evidence>
<proteinExistence type="predicted"/>
<comment type="caution">
    <text evidence="1">The sequence shown here is derived from an EMBL/GenBank/DDBJ whole genome shotgun (WGS) entry which is preliminary data.</text>
</comment>